<dbReference type="OrthoDB" id="5197219at2"/>
<keyword evidence="4" id="KW-1185">Reference proteome</keyword>
<dbReference type="InterPro" id="IPR003615">
    <property type="entry name" value="HNH_nuc"/>
</dbReference>
<proteinExistence type="predicted"/>
<name>A0A7K1ULK0_9MICC</name>
<organism evidence="3 4">
    <name type="scientific">Nesterenkonia alkaliphila</name>
    <dbReference type="NCBI Taxonomy" id="1463631"/>
    <lineage>
        <taxon>Bacteria</taxon>
        <taxon>Bacillati</taxon>
        <taxon>Actinomycetota</taxon>
        <taxon>Actinomycetes</taxon>
        <taxon>Micrococcales</taxon>
        <taxon>Micrococcaceae</taxon>
        <taxon>Nesterenkonia</taxon>
    </lineage>
</organism>
<comment type="caution">
    <text evidence="3">The sequence shown here is derived from an EMBL/GenBank/DDBJ whole genome shotgun (WGS) entry which is preliminary data.</text>
</comment>
<reference evidence="3 4" key="1">
    <citation type="submission" date="2019-12" db="EMBL/GenBank/DDBJ databases">
        <title>Nesterenkonia muleiensis sp. nov., a novel actinobacterium isolated from sap of Populus euphratica.</title>
        <authorList>
            <person name="Wang R."/>
        </authorList>
    </citation>
    <scope>NUCLEOTIDE SEQUENCE [LARGE SCALE GENOMIC DNA]</scope>
    <source>
        <strain evidence="3 4">F10</strain>
    </source>
</reference>
<evidence type="ECO:0000313" key="3">
    <source>
        <dbReference type="EMBL" id="MVT27365.1"/>
    </source>
</evidence>
<evidence type="ECO:0000313" key="4">
    <source>
        <dbReference type="Proteomes" id="UP000460157"/>
    </source>
</evidence>
<dbReference type="AlphaFoldDB" id="A0A7K1ULK0"/>
<feature type="region of interest" description="Disordered" evidence="1">
    <location>
        <begin position="1"/>
        <end position="34"/>
    </location>
</feature>
<protein>
    <recommendedName>
        <fullName evidence="2">HNH nuclease domain-containing protein</fullName>
    </recommendedName>
</protein>
<sequence>MTQNTPVAWGSFRRRGGAEQESAHSSAVPPLGDCLPTMDDPASARLRGWAVAARRAEHEAVQGLLDYVESFQDSERWRTGELVPRAEQHRRYREVEATAKDAAITYASQALGWSEYRTEKTYQDAALVREELPTVWEFFTSLRITTLALAKIATAARRLHETAPEKLLRLDAEVPAVAARMRPRQLEAWLGRFTAVEDPQSHAEECARNTAQRFVSVRPCEDLEGMSVLTARLPTLVAEAVSRRLAAVARSHTQRIPHNVVSAALAEPKLAGRRPEAPGPVLGSFGQELYDTSEPVPSDLFGADQMSYEAEQWSLAPQLAESYQEGDTRTLAQREADLLAAWILGGAAPDGHTAFEAQIGLLVPIETLTEDAQRPGITANRQAAVPAPVVRYLARSPNIRRRWHCMYITDEPLPPEQAPGEHFYGPTGVEFNIAAASYSGYQVPKLLREHIILRDGTCCAGGCHLPAERGDIDHRISWPAGPTSAANLRALCRKHHNIKTQGFTLTTVENPQRRLPRAALWPPPASDYGAAA</sequence>
<feature type="domain" description="HNH nuclease" evidence="2">
    <location>
        <begin position="446"/>
        <end position="497"/>
    </location>
</feature>
<evidence type="ECO:0000259" key="2">
    <source>
        <dbReference type="SMART" id="SM00507"/>
    </source>
</evidence>
<accession>A0A7K1ULK0</accession>
<gene>
    <name evidence="3" type="ORF">GNZ21_13560</name>
</gene>
<dbReference type="Proteomes" id="UP000460157">
    <property type="component" value="Unassembled WGS sequence"/>
</dbReference>
<dbReference type="EMBL" id="WRPM01000097">
    <property type="protein sequence ID" value="MVT27365.1"/>
    <property type="molecule type" value="Genomic_DNA"/>
</dbReference>
<evidence type="ECO:0000256" key="1">
    <source>
        <dbReference type="SAM" id="MobiDB-lite"/>
    </source>
</evidence>
<dbReference type="CDD" id="cd00085">
    <property type="entry name" value="HNHc"/>
    <property type="match status" value="1"/>
</dbReference>
<dbReference type="RefSeq" id="WP_157325228.1">
    <property type="nucleotide sequence ID" value="NZ_BMFX01000003.1"/>
</dbReference>
<dbReference type="SMART" id="SM00507">
    <property type="entry name" value="HNHc"/>
    <property type="match status" value="1"/>
</dbReference>